<keyword evidence="1" id="KW-1133">Transmembrane helix</keyword>
<protein>
    <submittedName>
        <fullName evidence="3">Potassium intermediate/small conductance calcium-activated channel, subfamily N, member 4</fullName>
    </submittedName>
</protein>
<reference evidence="3" key="1">
    <citation type="submission" date="2019-06" db="EMBL/GenBank/DDBJ databases">
        <authorList>
            <consortium name="Wellcome Sanger Institute Data Sharing"/>
        </authorList>
    </citation>
    <scope>NUCLEOTIDE SEQUENCE [LARGE SCALE GENOMIC DNA]</scope>
</reference>
<dbReference type="Pfam" id="PF07885">
    <property type="entry name" value="Ion_trans_2"/>
    <property type="match status" value="1"/>
</dbReference>
<reference evidence="3" key="3">
    <citation type="submission" date="2025-09" db="UniProtKB">
        <authorList>
            <consortium name="Ensembl"/>
        </authorList>
    </citation>
    <scope>IDENTIFICATION</scope>
</reference>
<feature type="transmembrane region" description="Helical" evidence="1">
    <location>
        <begin position="170"/>
        <end position="189"/>
    </location>
</feature>
<feature type="transmembrane region" description="Helical" evidence="1">
    <location>
        <begin position="49"/>
        <end position="66"/>
    </location>
</feature>
<dbReference type="GO" id="GO:0016286">
    <property type="term" value="F:small conductance calcium-activated potassium channel activity"/>
    <property type="evidence" value="ECO:0007669"/>
    <property type="project" value="InterPro"/>
</dbReference>
<dbReference type="InParanoid" id="A0A667Z0W4"/>
<keyword evidence="1" id="KW-0472">Membrane</keyword>
<evidence type="ECO:0000313" key="3">
    <source>
        <dbReference type="Ensembl" id="ENSMMDP00005029659.1"/>
    </source>
</evidence>
<dbReference type="InterPro" id="IPR015449">
    <property type="entry name" value="K_chnl_Ca-activ_SK"/>
</dbReference>
<feature type="transmembrane region" description="Helical" evidence="1">
    <location>
        <begin position="111"/>
        <end position="128"/>
    </location>
</feature>
<dbReference type="AlphaFoldDB" id="A0A667Z0W4"/>
<dbReference type="PANTHER" id="PTHR10153">
    <property type="entry name" value="SMALL CONDUCTANCE CALCIUM-ACTIVATED POTASSIUM CHANNEL"/>
    <property type="match status" value="1"/>
</dbReference>
<keyword evidence="4" id="KW-1185">Reference proteome</keyword>
<organism evidence="3 4">
    <name type="scientific">Myripristis murdjan</name>
    <name type="common">pinecone soldierfish</name>
    <dbReference type="NCBI Taxonomy" id="586833"/>
    <lineage>
        <taxon>Eukaryota</taxon>
        <taxon>Metazoa</taxon>
        <taxon>Chordata</taxon>
        <taxon>Craniata</taxon>
        <taxon>Vertebrata</taxon>
        <taxon>Euteleostomi</taxon>
        <taxon>Actinopterygii</taxon>
        <taxon>Neopterygii</taxon>
        <taxon>Teleostei</taxon>
        <taxon>Neoteleostei</taxon>
        <taxon>Acanthomorphata</taxon>
        <taxon>Holocentriformes</taxon>
        <taxon>Holocentridae</taxon>
        <taxon>Myripristis</taxon>
    </lineage>
</organism>
<dbReference type="Ensembl" id="ENSMMDT00005030353.1">
    <property type="protein sequence ID" value="ENSMMDP00005029659.1"/>
    <property type="gene ID" value="ENSMMDG00005014097.1"/>
</dbReference>
<evidence type="ECO:0000259" key="2">
    <source>
        <dbReference type="Pfam" id="PF07885"/>
    </source>
</evidence>
<feature type="transmembrane region" description="Helical" evidence="1">
    <location>
        <begin position="140"/>
        <end position="158"/>
    </location>
</feature>
<feature type="domain" description="Potassium channel" evidence="2">
    <location>
        <begin position="116"/>
        <end position="193"/>
    </location>
</feature>
<dbReference type="GeneTree" id="ENSGT00950000182904"/>
<name>A0A667Z0W4_9TELE</name>
<evidence type="ECO:0000256" key="1">
    <source>
        <dbReference type="SAM" id="Phobius"/>
    </source>
</evidence>
<keyword evidence="1" id="KW-0812">Transmembrane</keyword>
<dbReference type="Gene3D" id="1.10.287.70">
    <property type="match status" value="2"/>
</dbReference>
<proteinExistence type="predicted"/>
<dbReference type="InterPro" id="IPR013099">
    <property type="entry name" value="K_chnl_dom"/>
</dbReference>
<dbReference type="Proteomes" id="UP000472263">
    <property type="component" value="Chromosome 16"/>
</dbReference>
<sequence>MTTRKFFGIILELIVCAIHPVGTYGEMGLPVNSSFSSPLCVSRSHGDALMGIELLLSVLMFLRLYLVQRTVMLHNKVLLSASYRTIGSLNRINFSFRFVVKTMIHQYPARMLLGFIICYWLTVSWMFTLCERQSHATASHMGKALWLIPITFLTVGYGDVTPITACGKTVCVITGVMGVVSTAMLVAVVSKKLEMNKGEKHVHFFMMDNKLCKKVRAKH</sequence>
<accession>A0A667Z0W4</accession>
<evidence type="ECO:0000313" key="4">
    <source>
        <dbReference type="Proteomes" id="UP000472263"/>
    </source>
</evidence>
<reference evidence="3" key="2">
    <citation type="submission" date="2025-08" db="UniProtKB">
        <authorList>
            <consortium name="Ensembl"/>
        </authorList>
    </citation>
    <scope>IDENTIFICATION</scope>
</reference>
<dbReference type="SUPFAM" id="SSF81324">
    <property type="entry name" value="Voltage-gated potassium channels"/>
    <property type="match status" value="1"/>
</dbReference>
<dbReference type="GO" id="GO:0016020">
    <property type="term" value="C:membrane"/>
    <property type="evidence" value="ECO:0007669"/>
    <property type="project" value="InterPro"/>
</dbReference>